<accession>A0A6J2T285</accession>
<gene>
    <name evidence="2" type="primary">LOC115621489</name>
</gene>
<sequence length="98" mass="11589">MSTMNDLTLDQVLNLRPVQDSLIANRENYIKNYRKFVKQAYTAELKNLMQSEFDRNDVKLKIPELPSLNYQPQEYKSMLSMDKLIEYYDATIEGFSLL</sequence>
<proteinExistence type="predicted"/>
<dbReference type="RefSeq" id="XP_030371016.1">
    <property type="nucleotide sequence ID" value="XM_030515156.1"/>
</dbReference>
<organism evidence="1 2">
    <name type="scientific">Drosophila lebanonensis</name>
    <name type="common">Fruit fly</name>
    <name type="synonym">Scaptodrosophila lebanonensis</name>
    <dbReference type="NCBI Taxonomy" id="7225"/>
    <lineage>
        <taxon>Eukaryota</taxon>
        <taxon>Metazoa</taxon>
        <taxon>Ecdysozoa</taxon>
        <taxon>Arthropoda</taxon>
        <taxon>Hexapoda</taxon>
        <taxon>Insecta</taxon>
        <taxon>Pterygota</taxon>
        <taxon>Neoptera</taxon>
        <taxon>Endopterygota</taxon>
        <taxon>Diptera</taxon>
        <taxon>Brachycera</taxon>
        <taxon>Muscomorpha</taxon>
        <taxon>Ephydroidea</taxon>
        <taxon>Drosophilidae</taxon>
        <taxon>Scaptodrosophila</taxon>
    </lineage>
</organism>
<dbReference type="GeneID" id="115621489"/>
<dbReference type="OrthoDB" id="7824174at2759"/>
<dbReference type="AlphaFoldDB" id="A0A6J2T285"/>
<evidence type="ECO:0000313" key="1">
    <source>
        <dbReference type="Proteomes" id="UP000504634"/>
    </source>
</evidence>
<name>A0A6J2T285_DROLE</name>
<protein>
    <submittedName>
        <fullName evidence="2">Uncharacterized protein LOC115621489</fullName>
    </submittedName>
</protein>
<evidence type="ECO:0000313" key="2">
    <source>
        <dbReference type="RefSeq" id="XP_030371016.1"/>
    </source>
</evidence>
<reference evidence="2" key="1">
    <citation type="submission" date="2025-08" db="UniProtKB">
        <authorList>
            <consortium name="RefSeq"/>
        </authorList>
    </citation>
    <scope>IDENTIFICATION</scope>
    <source>
        <strain evidence="2">11010-0011.00</strain>
        <tissue evidence="2">Whole body</tissue>
    </source>
</reference>
<dbReference type="Proteomes" id="UP000504634">
    <property type="component" value="Unplaced"/>
</dbReference>
<keyword evidence="1" id="KW-1185">Reference proteome</keyword>
<dbReference type="CTD" id="8674119"/>